<evidence type="ECO:0000313" key="2">
    <source>
        <dbReference type="EMBL" id="MPC40874.1"/>
    </source>
</evidence>
<sequence length="187" mass="20905">MEVVCTNIDNNQLLGSGPRSARDRGGEPANHSEAAAFGPSPGKFKPRECAKTDVVVGCILSRYHYQQEINVMNDTQYTQWRFPLSLDQRPLVSILESGCGGHRRGQNATDSDESDFSEEEEELQKVEEQEEEEYLVPDRQPVQDANIQDNSRSGFDMGVRSHTATAVMYPKRSTGSTRQLTVKVIIL</sequence>
<evidence type="ECO:0000256" key="1">
    <source>
        <dbReference type="SAM" id="MobiDB-lite"/>
    </source>
</evidence>
<gene>
    <name evidence="2" type="ORF">E2C01_034447</name>
</gene>
<comment type="caution">
    <text evidence="2">The sequence shown here is derived from an EMBL/GenBank/DDBJ whole genome shotgun (WGS) entry which is preliminary data.</text>
</comment>
<dbReference type="Proteomes" id="UP000324222">
    <property type="component" value="Unassembled WGS sequence"/>
</dbReference>
<feature type="compositionally biased region" description="Acidic residues" evidence="1">
    <location>
        <begin position="110"/>
        <end position="135"/>
    </location>
</feature>
<protein>
    <submittedName>
        <fullName evidence="2">Uncharacterized protein</fullName>
    </submittedName>
</protein>
<proteinExistence type="predicted"/>
<evidence type="ECO:0000313" key="3">
    <source>
        <dbReference type="Proteomes" id="UP000324222"/>
    </source>
</evidence>
<dbReference type="AlphaFoldDB" id="A0A5B7F8J2"/>
<accession>A0A5B7F8J2</accession>
<organism evidence="2 3">
    <name type="scientific">Portunus trituberculatus</name>
    <name type="common">Swimming crab</name>
    <name type="synonym">Neptunus trituberculatus</name>
    <dbReference type="NCBI Taxonomy" id="210409"/>
    <lineage>
        <taxon>Eukaryota</taxon>
        <taxon>Metazoa</taxon>
        <taxon>Ecdysozoa</taxon>
        <taxon>Arthropoda</taxon>
        <taxon>Crustacea</taxon>
        <taxon>Multicrustacea</taxon>
        <taxon>Malacostraca</taxon>
        <taxon>Eumalacostraca</taxon>
        <taxon>Eucarida</taxon>
        <taxon>Decapoda</taxon>
        <taxon>Pleocyemata</taxon>
        <taxon>Brachyura</taxon>
        <taxon>Eubrachyura</taxon>
        <taxon>Portunoidea</taxon>
        <taxon>Portunidae</taxon>
        <taxon>Portuninae</taxon>
        <taxon>Portunus</taxon>
    </lineage>
</organism>
<name>A0A5B7F8J2_PORTR</name>
<dbReference type="EMBL" id="VSRR010004844">
    <property type="protein sequence ID" value="MPC40874.1"/>
    <property type="molecule type" value="Genomic_DNA"/>
</dbReference>
<feature type="region of interest" description="Disordered" evidence="1">
    <location>
        <begin position="98"/>
        <end position="139"/>
    </location>
</feature>
<reference evidence="2 3" key="1">
    <citation type="submission" date="2019-05" db="EMBL/GenBank/DDBJ databases">
        <title>Another draft genome of Portunus trituberculatus and its Hox gene families provides insights of decapod evolution.</title>
        <authorList>
            <person name="Jeong J.-H."/>
            <person name="Song I."/>
            <person name="Kim S."/>
            <person name="Choi T."/>
            <person name="Kim D."/>
            <person name="Ryu S."/>
            <person name="Kim W."/>
        </authorList>
    </citation>
    <scope>NUCLEOTIDE SEQUENCE [LARGE SCALE GENOMIC DNA]</scope>
    <source>
        <tissue evidence="2">Muscle</tissue>
    </source>
</reference>
<feature type="region of interest" description="Disordered" evidence="1">
    <location>
        <begin position="14"/>
        <end position="44"/>
    </location>
</feature>
<keyword evidence="3" id="KW-1185">Reference proteome</keyword>